<evidence type="ECO:0000313" key="2">
    <source>
        <dbReference type="EMBL" id="GAH15975.1"/>
    </source>
</evidence>
<reference evidence="2" key="1">
    <citation type="journal article" date="2014" name="Front. Microbiol.">
        <title>High frequency of phylogenetically diverse reductive dehalogenase-homologous genes in deep subseafloor sedimentary metagenomes.</title>
        <authorList>
            <person name="Kawai M."/>
            <person name="Futagami T."/>
            <person name="Toyoda A."/>
            <person name="Takaki Y."/>
            <person name="Nishi S."/>
            <person name="Hori S."/>
            <person name="Arai W."/>
            <person name="Tsubouchi T."/>
            <person name="Morono Y."/>
            <person name="Uchiyama I."/>
            <person name="Ito T."/>
            <person name="Fujiyama A."/>
            <person name="Inagaki F."/>
            <person name="Takami H."/>
        </authorList>
    </citation>
    <scope>NUCLEOTIDE SEQUENCE</scope>
    <source>
        <strain evidence="2">Expedition CK06-06</strain>
    </source>
</reference>
<keyword evidence="1" id="KW-1133">Transmembrane helix</keyword>
<dbReference type="AlphaFoldDB" id="X1E6J6"/>
<evidence type="ECO:0000256" key="1">
    <source>
        <dbReference type="SAM" id="Phobius"/>
    </source>
</evidence>
<keyword evidence="1" id="KW-0472">Membrane</keyword>
<feature type="non-terminal residue" evidence="2">
    <location>
        <position position="46"/>
    </location>
</feature>
<sequence>MQVDPLMIVAILGMASLLIERIFYYRSKYSKKKTTKQEVGNPINLD</sequence>
<name>X1E6J6_9ZZZZ</name>
<comment type="caution">
    <text evidence="2">The sequence shown here is derived from an EMBL/GenBank/DDBJ whole genome shotgun (WGS) entry which is preliminary data.</text>
</comment>
<gene>
    <name evidence="2" type="ORF">S01H4_54849</name>
</gene>
<protein>
    <submittedName>
        <fullName evidence="2">Uncharacterized protein</fullName>
    </submittedName>
</protein>
<keyword evidence="1" id="KW-0812">Transmembrane</keyword>
<dbReference type="EMBL" id="BART01031597">
    <property type="protein sequence ID" value="GAH15975.1"/>
    <property type="molecule type" value="Genomic_DNA"/>
</dbReference>
<accession>X1E6J6</accession>
<organism evidence="2">
    <name type="scientific">marine sediment metagenome</name>
    <dbReference type="NCBI Taxonomy" id="412755"/>
    <lineage>
        <taxon>unclassified sequences</taxon>
        <taxon>metagenomes</taxon>
        <taxon>ecological metagenomes</taxon>
    </lineage>
</organism>
<proteinExistence type="predicted"/>
<feature type="transmembrane region" description="Helical" evidence="1">
    <location>
        <begin position="6"/>
        <end position="24"/>
    </location>
</feature>